<dbReference type="AlphaFoldDB" id="A0A9X1HTQ8"/>
<protein>
    <submittedName>
        <fullName evidence="2">Uncharacterized protein</fullName>
    </submittedName>
</protein>
<dbReference type="Proteomes" id="UP001139409">
    <property type="component" value="Unassembled WGS sequence"/>
</dbReference>
<evidence type="ECO:0000313" key="3">
    <source>
        <dbReference type="Proteomes" id="UP001139409"/>
    </source>
</evidence>
<gene>
    <name evidence="2" type="ORF">LDX50_24895</name>
</gene>
<sequence length="119" mass="13409">MENHSEIEPWKFNAGVVIGLLAALTILFSQSFYYSLSSVQEKVAVAKKTSGDQEKEIKVSSSNDLLSTIAQLSITQTDFSIIEIQLNDYVDFSSLRPEIPDFNTFFRTLFRRIISPNAP</sequence>
<organism evidence="2 3">
    <name type="scientific">Fulvivirga sedimenti</name>
    <dbReference type="NCBI Taxonomy" id="2879465"/>
    <lineage>
        <taxon>Bacteria</taxon>
        <taxon>Pseudomonadati</taxon>
        <taxon>Bacteroidota</taxon>
        <taxon>Cytophagia</taxon>
        <taxon>Cytophagales</taxon>
        <taxon>Fulvivirgaceae</taxon>
        <taxon>Fulvivirga</taxon>
    </lineage>
</organism>
<dbReference type="EMBL" id="JAIXNE010000005">
    <property type="protein sequence ID" value="MCA6078133.1"/>
    <property type="molecule type" value="Genomic_DNA"/>
</dbReference>
<keyword evidence="1" id="KW-1133">Transmembrane helix</keyword>
<dbReference type="RefSeq" id="WP_225698989.1">
    <property type="nucleotide sequence ID" value="NZ_JAIXNE010000005.1"/>
</dbReference>
<keyword evidence="1" id="KW-0472">Membrane</keyword>
<feature type="transmembrane region" description="Helical" evidence="1">
    <location>
        <begin position="12"/>
        <end position="34"/>
    </location>
</feature>
<accession>A0A9X1HTQ8</accession>
<comment type="caution">
    <text evidence="2">The sequence shown here is derived from an EMBL/GenBank/DDBJ whole genome shotgun (WGS) entry which is preliminary data.</text>
</comment>
<reference evidence="2" key="1">
    <citation type="submission" date="2021-09" db="EMBL/GenBank/DDBJ databases">
        <title>Fulvivirga sp. isolated from coastal sediment.</title>
        <authorList>
            <person name="Yu H."/>
        </authorList>
    </citation>
    <scope>NUCLEOTIDE SEQUENCE</scope>
    <source>
        <strain evidence="2">1062</strain>
    </source>
</reference>
<proteinExistence type="predicted"/>
<evidence type="ECO:0000313" key="2">
    <source>
        <dbReference type="EMBL" id="MCA6078133.1"/>
    </source>
</evidence>
<evidence type="ECO:0000256" key="1">
    <source>
        <dbReference type="SAM" id="Phobius"/>
    </source>
</evidence>
<keyword evidence="1" id="KW-0812">Transmembrane</keyword>
<name>A0A9X1HTQ8_9BACT</name>
<keyword evidence="3" id="KW-1185">Reference proteome</keyword>